<comment type="caution">
    <text evidence="5">The sequence shown here is derived from an EMBL/GenBank/DDBJ whole genome shotgun (WGS) entry which is preliminary data.</text>
</comment>
<dbReference type="PANTHER" id="PTHR43818">
    <property type="entry name" value="BCDNA.GH03377"/>
    <property type="match status" value="1"/>
</dbReference>
<dbReference type="Pfam" id="PF01408">
    <property type="entry name" value="GFO_IDH_MocA"/>
    <property type="match status" value="1"/>
</dbReference>
<dbReference type="SUPFAM" id="SSF51735">
    <property type="entry name" value="NAD(P)-binding Rossmann-fold domains"/>
    <property type="match status" value="1"/>
</dbReference>
<accession>A0ABV8SI16</accession>
<dbReference type="Gene3D" id="3.40.50.720">
    <property type="entry name" value="NAD(P)-binding Rossmann-like Domain"/>
    <property type="match status" value="1"/>
</dbReference>
<dbReference type="InterPro" id="IPR000683">
    <property type="entry name" value="Gfo/Idh/MocA-like_OxRdtase_N"/>
</dbReference>
<feature type="domain" description="Gfo/Idh/MocA-like oxidoreductase C-terminal" evidence="4">
    <location>
        <begin position="381"/>
        <end position="586"/>
    </location>
</feature>
<protein>
    <submittedName>
        <fullName evidence="5">Gfo/Idh/MocA family oxidoreductase</fullName>
    </submittedName>
</protein>
<keyword evidence="6" id="KW-1185">Reference proteome</keyword>
<feature type="domain" description="Gfo/Idh/MocA-like oxidoreductase N-terminal" evidence="3">
    <location>
        <begin position="248"/>
        <end position="363"/>
    </location>
</feature>
<reference evidence="6" key="1">
    <citation type="journal article" date="2019" name="Int. J. Syst. Evol. Microbiol.">
        <title>The Global Catalogue of Microorganisms (GCM) 10K type strain sequencing project: providing services to taxonomists for standard genome sequencing and annotation.</title>
        <authorList>
            <consortium name="The Broad Institute Genomics Platform"/>
            <consortium name="The Broad Institute Genome Sequencing Center for Infectious Disease"/>
            <person name="Wu L."/>
            <person name="Ma J."/>
        </authorList>
    </citation>
    <scope>NUCLEOTIDE SEQUENCE [LARGE SCALE GENOMIC DNA]</scope>
    <source>
        <strain evidence="6">CGMCC 4.1641</strain>
    </source>
</reference>
<evidence type="ECO:0000256" key="1">
    <source>
        <dbReference type="ARBA" id="ARBA00010928"/>
    </source>
</evidence>
<evidence type="ECO:0000259" key="4">
    <source>
        <dbReference type="Pfam" id="PF02894"/>
    </source>
</evidence>
<dbReference type="Pfam" id="PF02894">
    <property type="entry name" value="GFO_IDH_MocA_C"/>
    <property type="match status" value="1"/>
</dbReference>
<sequence>MVAECDDGASGEARDAGIVAECDGGACREVRDAGIVAECDDGASGEARGAGMVAECDDGACREARGVGMVAECDDGASREARDAGIVAECDDGASGEARGAAIVAECDDEARGEARRARKSRNATMERAEKRGARVWSQNATMERAEKRGARVWSQNATVERAEKRETRLRSQNATVERAEKRGARVWSQNATMERAERREAWAWSQNATMERAERRGTRQRSQNAYTVNAKTIGESAEMEQKKVYTLGVVGLGEGRSIMSAALQSERWKLVKVCDLNEEICAQRAKEFGFSEWTTDYQELLDDPTIEVIAIYTPDQLHLKHVCQALEAGKHVVCTKPLLPSLEGAKELIEVQQRTGKKVFVGQSTRFFEPMIKQREDYDQGRNGDLETVEAHYITDGRWFLEKAWSRQKGFSWMYGFMIHAVDLVRWYLPEVSEVAGFGRSSANNAAHGLETWDSMRFILRDEQGRIATVAGSYTLPTFEQAIEPSISCVLRGTKGTTRGEYPSLRYNTHFEGEGNAAHAYEEKDPYYFRFEGKSHHAGEYQNYIEYFADCLDSDATPLPDVHEAVRTLALMEAMERSMRSGGQVVRVQAILDEYWSKGQ</sequence>
<evidence type="ECO:0000259" key="3">
    <source>
        <dbReference type="Pfam" id="PF01408"/>
    </source>
</evidence>
<evidence type="ECO:0000313" key="5">
    <source>
        <dbReference type="EMBL" id="MFC4307231.1"/>
    </source>
</evidence>
<evidence type="ECO:0000313" key="6">
    <source>
        <dbReference type="Proteomes" id="UP001595755"/>
    </source>
</evidence>
<dbReference type="InterPro" id="IPR050463">
    <property type="entry name" value="Gfo/Idh/MocA_oxidrdct_glycsds"/>
</dbReference>
<dbReference type="Gene3D" id="3.30.360.10">
    <property type="entry name" value="Dihydrodipicolinate Reductase, domain 2"/>
    <property type="match status" value="1"/>
</dbReference>
<proteinExistence type="inferred from homology"/>
<keyword evidence="2" id="KW-0560">Oxidoreductase</keyword>
<name>A0ABV8SI16_9BACL</name>
<dbReference type="InterPro" id="IPR036291">
    <property type="entry name" value="NAD(P)-bd_dom_sf"/>
</dbReference>
<dbReference type="Proteomes" id="UP001595755">
    <property type="component" value="Unassembled WGS sequence"/>
</dbReference>
<gene>
    <name evidence="5" type="ORF">ACFO1S_27785</name>
</gene>
<dbReference type="InterPro" id="IPR004104">
    <property type="entry name" value="Gfo/Idh/MocA-like_OxRdtase_C"/>
</dbReference>
<dbReference type="EMBL" id="JBHSED010000074">
    <property type="protein sequence ID" value="MFC4307231.1"/>
    <property type="molecule type" value="Genomic_DNA"/>
</dbReference>
<organism evidence="5 6">
    <name type="scientific">Cohnella boryungensis</name>
    <dbReference type="NCBI Taxonomy" id="768479"/>
    <lineage>
        <taxon>Bacteria</taxon>
        <taxon>Bacillati</taxon>
        <taxon>Bacillota</taxon>
        <taxon>Bacilli</taxon>
        <taxon>Bacillales</taxon>
        <taxon>Paenibacillaceae</taxon>
        <taxon>Cohnella</taxon>
    </lineage>
</organism>
<comment type="similarity">
    <text evidence="1">Belongs to the Gfo/Idh/MocA family.</text>
</comment>
<dbReference type="PANTHER" id="PTHR43818:SF11">
    <property type="entry name" value="BCDNA.GH03377"/>
    <property type="match status" value="1"/>
</dbReference>
<dbReference type="SUPFAM" id="SSF55347">
    <property type="entry name" value="Glyceraldehyde-3-phosphate dehydrogenase-like, C-terminal domain"/>
    <property type="match status" value="1"/>
</dbReference>
<evidence type="ECO:0000256" key="2">
    <source>
        <dbReference type="ARBA" id="ARBA00023002"/>
    </source>
</evidence>